<evidence type="ECO:0000256" key="1">
    <source>
        <dbReference type="SAM" id="Phobius"/>
    </source>
</evidence>
<dbReference type="PATRIC" id="fig|216946.3.peg.440"/>
<keyword evidence="1" id="KW-0812">Transmembrane</keyword>
<evidence type="ECO:0000313" key="3">
    <source>
        <dbReference type="Proteomes" id="UP000067243"/>
    </source>
</evidence>
<keyword evidence="1" id="KW-0472">Membrane</keyword>
<keyword evidence="3" id="KW-1185">Reference proteome</keyword>
<dbReference type="KEGG" id="stur:STURON_00438"/>
<dbReference type="Proteomes" id="UP000067243">
    <property type="component" value="Chromosome"/>
</dbReference>
<name>A0A0K1P675_9MOLU</name>
<proteinExistence type="predicted"/>
<gene>
    <name evidence="2" type="ORF">STURON_00438</name>
</gene>
<accession>A0A0K1P675</accession>
<protein>
    <recommendedName>
        <fullName evidence="4">Transmembrane protein</fullName>
    </recommendedName>
</protein>
<organism evidence="2 3">
    <name type="scientific">Spiroplasma turonicum</name>
    <dbReference type="NCBI Taxonomy" id="216946"/>
    <lineage>
        <taxon>Bacteria</taxon>
        <taxon>Bacillati</taxon>
        <taxon>Mycoplasmatota</taxon>
        <taxon>Mollicutes</taxon>
        <taxon>Entomoplasmatales</taxon>
        <taxon>Spiroplasmataceae</taxon>
        <taxon>Spiroplasma</taxon>
    </lineage>
</organism>
<keyword evidence="1" id="KW-1133">Transmembrane helix</keyword>
<feature type="transmembrane region" description="Helical" evidence="1">
    <location>
        <begin position="92"/>
        <end position="110"/>
    </location>
</feature>
<feature type="transmembrane region" description="Helical" evidence="1">
    <location>
        <begin position="173"/>
        <end position="191"/>
    </location>
</feature>
<sequence>MSITYNLFINLSSEKSNLNTVQLWLKLSLFIMWIAFMSFLMRLFAPKNFKYLFWFHNLLFFISIYWEYLYWKNKNYKLKVFDKTSFNFIENTLLLINIFYLINSTIFIYTDLKSYGNGLMGDLINWVVNKSDLNYWLSFLLIIFNFYLLITSIMFMFFIMLFKIDVNLLERKYIYKMGLIISGLFSFTFILNKKYIFNENQKNNNERVS</sequence>
<feature type="transmembrane region" description="Helical" evidence="1">
    <location>
        <begin position="135"/>
        <end position="161"/>
    </location>
</feature>
<feature type="transmembrane region" description="Helical" evidence="1">
    <location>
        <begin position="23"/>
        <end position="45"/>
    </location>
</feature>
<dbReference type="STRING" id="216946.STURO_v1c04360"/>
<dbReference type="OrthoDB" id="10020593at2"/>
<dbReference type="EMBL" id="CP012328">
    <property type="protein sequence ID" value="AKU79684.1"/>
    <property type="molecule type" value="Genomic_DNA"/>
</dbReference>
<dbReference type="AlphaFoldDB" id="A0A0K1P675"/>
<evidence type="ECO:0008006" key="4">
    <source>
        <dbReference type="Google" id="ProtNLM"/>
    </source>
</evidence>
<evidence type="ECO:0000313" key="2">
    <source>
        <dbReference type="EMBL" id="AKU79684.1"/>
    </source>
</evidence>
<feature type="transmembrane region" description="Helical" evidence="1">
    <location>
        <begin position="51"/>
        <end position="71"/>
    </location>
</feature>
<reference evidence="2 3" key="1">
    <citation type="journal article" date="2015" name="Genome Announc.">
        <title>Complete Genome Sequence of Spiroplasma turonicum Strain Tab4cT, a Parasite of a Horse Fly, Haematopota sp. (Diptera: Tabanidae).</title>
        <authorList>
            <person name="Davis R.E."/>
            <person name="Shao J."/>
            <person name="Zhao Y."/>
            <person name="Gasparich G.E."/>
            <person name="Gaynor B.J."/>
            <person name="Donofrio N."/>
        </authorList>
    </citation>
    <scope>NUCLEOTIDE SEQUENCE [LARGE SCALE GENOMIC DNA]</scope>
    <source>
        <strain evidence="2 3">Tab4c</strain>
    </source>
</reference>
<dbReference type="RefSeq" id="WP_075048278.1">
    <property type="nucleotide sequence ID" value="NZ_CP012328.1"/>
</dbReference>